<proteinExistence type="predicted"/>
<keyword evidence="3" id="KW-1185">Reference proteome</keyword>
<name>A0A916UAM7_9SPHI</name>
<dbReference type="RefSeq" id="WP_188626544.1">
    <property type="nucleotide sequence ID" value="NZ_BMIL01000005.1"/>
</dbReference>
<dbReference type="InterPro" id="IPR001173">
    <property type="entry name" value="Glyco_trans_2-like"/>
</dbReference>
<protein>
    <recommendedName>
        <fullName evidence="1">Glycosyltransferase 2-like domain-containing protein</fullName>
    </recommendedName>
</protein>
<dbReference type="Proteomes" id="UP000651668">
    <property type="component" value="Unassembled WGS sequence"/>
</dbReference>
<evidence type="ECO:0000313" key="3">
    <source>
        <dbReference type="Proteomes" id="UP000651668"/>
    </source>
</evidence>
<dbReference type="CDD" id="cd00761">
    <property type="entry name" value="Glyco_tranf_GTA_type"/>
    <property type="match status" value="1"/>
</dbReference>
<dbReference type="InterPro" id="IPR050834">
    <property type="entry name" value="Glycosyltransf_2"/>
</dbReference>
<dbReference type="EMBL" id="BMIL01000005">
    <property type="protein sequence ID" value="GGC64748.1"/>
    <property type="molecule type" value="Genomic_DNA"/>
</dbReference>
<dbReference type="PANTHER" id="PTHR43685:SF11">
    <property type="entry name" value="GLYCOSYLTRANSFERASE TAGX-RELATED"/>
    <property type="match status" value="1"/>
</dbReference>
<dbReference type="AlphaFoldDB" id="A0A916UAM7"/>
<organism evidence="2 3">
    <name type="scientific">Pedobacter quisquiliarum</name>
    <dbReference type="NCBI Taxonomy" id="1834438"/>
    <lineage>
        <taxon>Bacteria</taxon>
        <taxon>Pseudomonadati</taxon>
        <taxon>Bacteroidota</taxon>
        <taxon>Sphingobacteriia</taxon>
        <taxon>Sphingobacteriales</taxon>
        <taxon>Sphingobacteriaceae</taxon>
        <taxon>Pedobacter</taxon>
    </lineage>
</organism>
<evidence type="ECO:0000259" key="1">
    <source>
        <dbReference type="Pfam" id="PF00535"/>
    </source>
</evidence>
<gene>
    <name evidence="2" type="ORF">GCM10011387_17960</name>
</gene>
<reference evidence="2" key="2">
    <citation type="submission" date="2020-09" db="EMBL/GenBank/DDBJ databases">
        <authorList>
            <person name="Sun Q."/>
            <person name="Zhou Y."/>
        </authorList>
    </citation>
    <scope>NUCLEOTIDE SEQUENCE</scope>
    <source>
        <strain evidence="2">CGMCC 1.15343</strain>
    </source>
</reference>
<reference evidence="2" key="1">
    <citation type="journal article" date="2014" name="Int. J. Syst. Evol. Microbiol.">
        <title>Complete genome sequence of Corynebacterium casei LMG S-19264T (=DSM 44701T), isolated from a smear-ripened cheese.</title>
        <authorList>
            <consortium name="US DOE Joint Genome Institute (JGI-PGF)"/>
            <person name="Walter F."/>
            <person name="Albersmeier A."/>
            <person name="Kalinowski J."/>
            <person name="Ruckert C."/>
        </authorList>
    </citation>
    <scope>NUCLEOTIDE SEQUENCE</scope>
    <source>
        <strain evidence="2">CGMCC 1.15343</strain>
    </source>
</reference>
<dbReference type="Gene3D" id="3.90.550.10">
    <property type="entry name" value="Spore Coat Polysaccharide Biosynthesis Protein SpsA, Chain A"/>
    <property type="match status" value="1"/>
</dbReference>
<dbReference type="InterPro" id="IPR029044">
    <property type="entry name" value="Nucleotide-diphossugar_trans"/>
</dbReference>
<dbReference type="PANTHER" id="PTHR43685">
    <property type="entry name" value="GLYCOSYLTRANSFERASE"/>
    <property type="match status" value="1"/>
</dbReference>
<evidence type="ECO:0000313" key="2">
    <source>
        <dbReference type="EMBL" id="GGC64748.1"/>
    </source>
</evidence>
<dbReference type="SUPFAM" id="SSF53448">
    <property type="entry name" value="Nucleotide-diphospho-sugar transferases"/>
    <property type="match status" value="1"/>
</dbReference>
<accession>A0A916UAM7</accession>
<dbReference type="Pfam" id="PF00535">
    <property type="entry name" value="Glycos_transf_2"/>
    <property type="match status" value="1"/>
</dbReference>
<sequence>MPTLPLISIIVPVYNRADRIGQTLDSLLAQTQRNYEIIMVDDGSTDRTAEVIAPYLNAHVFYYRQENAGAPAARNYGFERSKGKMIVFFDSDDLMLPSRLEEQQKAMQRENAQACAAGFYINLIGGDTYLPPVQGQESIMELFINRKLLGSTQSWMFSRELVMQVKGFDTELSCRQDIDIAFRILKLNPKVALLRKPLSLFIDHEGAERIMNNWNSPKHLDSKSRYHRKVLRYLAANKRADLMIKALDYYYWDVLPSYMKLNRYGKVAGYYGAALEASKDLPLGSRLKVLASAAKSLTHWAAKGLKG</sequence>
<feature type="domain" description="Glycosyltransferase 2-like" evidence="1">
    <location>
        <begin position="8"/>
        <end position="134"/>
    </location>
</feature>
<comment type="caution">
    <text evidence="2">The sequence shown here is derived from an EMBL/GenBank/DDBJ whole genome shotgun (WGS) entry which is preliminary data.</text>
</comment>